<comment type="caution">
    <text evidence="1">The sequence shown here is derived from an EMBL/GenBank/DDBJ whole genome shotgun (WGS) entry which is preliminary data.</text>
</comment>
<dbReference type="Proteomes" id="UP000499080">
    <property type="component" value="Unassembled WGS sequence"/>
</dbReference>
<evidence type="ECO:0000313" key="2">
    <source>
        <dbReference type="Proteomes" id="UP000499080"/>
    </source>
</evidence>
<protein>
    <submittedName>
        <fullName evidence="1">Uncharacterized protein</fullName>
    </submittedName>
</protein>
<accession>A0A4Y2H0Q4</accession>
<dbReference type="AlphaFoldDB" id="A0A4Y2H0Q4"/>
<keyword evidence="2" id="KW-1185">Reference proteome</keyword>
<gene>
    <name evidence="1" type="ORF">AVEN_66215_1</name>
</gene>
<evidence type="ECO:0000313" key="1">
    <source>
        <dbReference type="EMBL" id="GBM59273.1"/>
    </source>
</evidence>
<sequence>MNENLNGEISRRPLAIQVLKMDKIFCQGVLELWQKCSRRTIDKKGKSRKLKIIGKRERGGESVSDFACMRSTWAICTILKNNYLIAVKHASKAVRKMCTPRLRILDDVERLLLMGIKEKQLQDCKTITLLTRTSLLRKN</sequence>
<organism evidence="1 2">
    <name type="scientific">Araneus ventricosus</name>
    <name type="common">Orbweaver spider</name>
    <name type="synonym">Epeira ventricosa</name>
    <dbReference type="NCBI Taxonomy" id="182803"/>
    <lineage>
        <taxon>Eukaryota</taxon>
        <taxon>Metazoa</taxon>
        <taxon>Ecdysozoa</taxon>
        <taxon>Arthropoda</taxon>
        <taxon>Chelicerata</taxon>
        <taxon>Arachnida</taxon>
        <taxon>Araneae</taxon>
        <taxon>Araneomorphae</taxon>
        <taxon>Entelegynae</taxon>
        <taxon>Araneoidea</taxon>
        <taxon>Araneidae</taxon>
        <taxon>Araneus</taxon>
    </lineage>
</organism>
<dbReference type="EMBL" id="BGPR01001674">
    <property type="protein sequence ID" value="GBM59273.1"/>
    <property type="molecule type" value="Genomic_DNA"/>
</dbReference>
<reference evidence="1 2" key="1">
    <citation type="journal article" date="2019" name="Sci. Rep.">
        <title>Orb-weaving spider Araneus ventricosus genome elucidates the spidroin gene catalogue.</title>
        <authorList>
            <person name="Kono N."/>
            <person name="Nakamura H."/>
            <person name="Ohtoshi R."/>
            <person name="Moran D.A.P."/>
            <person name="Shinohara A."/>
            <person name="Yoshida Y."/>
            <person name="Fujiwara M."/>
            <person name="Mori M."/>
            <person name="Tomita M."/>
            <person name="Arakawa K."/>
        </authorList>
    </citation>
    <scope>NUCLEOTIDE SEQUENCE [LARGE SCALE GENOMIC DNA]</scope>
</reference>
<name>A0A4Y2H0Q4_ARAVE</name>
<proteinExistence type="predicted"/>